<dbReference type="AlphaFoldDB" id="A0AAD8EFF5"/>
<evidence type="ECO:0000313" key="1">
    <source>
        <dbReference type="EMBL" id="KAJ9587864.1"/>
    </source>
</evidence>
<sequence length="95" mass="10473">LLKCLAKLSDLTWLSNNNTILLPNGNQVLQVAGTNETNTQFGSRTTPTGEAGHCRHLQYCVLNTFTARQEDFLQYLCHIDSYAGVCCPDVPVPDC</sequence>
<comment type="caution">
    <text evidence="1">The sequence shown here is derived from an EMBL/GenBank/DDBJ whole genome shotgun (WGS) entry which is preliminary data.</text>
</comment>
<feature type="non-terminal residue" evidence="1">
    <location>
        <position position="1"/>
    </location>
</feature>
<reference evidence="1" key="1">
    <citation type="journal article" date="2023" name="IScience">
        <title>Live-bearing cockroach genome reveals convergent evolutionary mechanisms linked to viviparity in insects and beyond.</title>
        <authorList>
            <person name="Fouks B."/>
            <person name="Harrison M.C."/>
            <person name="Mikhailova A.A."/>
            <person name="Marchal E."/>
            <person name="English S."/>
            <person name="Carruthers M."/>
            <person name="Jennings E.C."/>
            <person name="Chiamaka E.L."/>
            <person name="Frigard R.A."/>
            <person name="Pippel M."/>
            <person name="Attardo G.M."/>
            <person name="Benoit J.B."/>
            <person name="Bornberg-Bauer E."/>
            <person name="Tobe S.S."/>
        </authorList>
    </citation>
    <scope>NUCLEOTIDE SEQUENCE</scope>
    <source>
        <strain evidence="1">Stay&amp;Tobe</strain>
    </source>
</reference>
<gene>
    <name evidence="1" type="ORF">L9F63_018698</name>
</gene>
<accession>A0AAD8EFF5</accession>
<reference evidence="1" key="2">
    <citation type="submission" date="2023-05" db="EMBL/GenBank/DDBJ databases">
        <authorList>
            <person name="Fouks B."/>
        </authorList>
    </citation>
    <scope>NUCLEOTIDE SEQUENCE</scope>
    <source>
        <strain evidence="1">Stay&amp;Tobe</strain>
        <tissue evidence="1">Testes</tissue>
    </source>
</reference>
<name>A0AAD8EFF5_DIPPU</name>
<keyword evidence="2" id="KW-1185">Reference proteome</keyword>
<dbReference type="Proteomes" id="UP001233999">
    <property type="component" value="Unassembled WGS sequence"/>
</dbReference>
<dbReference type="EMBL" id="JASPKZ010006057">
    <property type="protein sequence ID" value="KAJ9587864.1"/>
    <property type="molecule type" value="Genomic_DNA"/>
</dbReference>
<proteinExistence type="predicted"/>
<evidence type="ECO:0000313" key="2">
    <source>
        <dbReference type="Proteomes" id="UP001233999"/>
    </source>
</evidence>
<organism evidence="1 2">
    <name type="scientific">Diploptera punctata</name>
    <name type="common">Pacific beetle cockroach</name>
    <dbReference type="NCBI Taxonomy" id="6984"/>
    <lineage>
        <taxon>Eukaryota</taxon>
        <taxon>Metazoa</taxon>
        <taxon>Ecdysozoa</taxon>
        <taxon>Arthropoda</taxon>
        <taxon>Hexapoda</taxon>
        <taxon>Insecta</taxon>
        <taxon>Pterygota</taxon>
        <taxon>Neoptera</taxon>
        <taxon>Polyneoptera</taxon>
        <taxon>Dictyoptera</taxon>
        <taxon>Blattodea</taxon>
        <taxon>Blaberoidea</taxon>
        <taxon>Blaberidae</taxon>
        <taxon>Diplopterinae</taxon>
        <taxon>Diploptera</taxon>
    </lineage>
</organism>
<evidence type="ECO:0008006" key="3">
    <source>
        <dbReference type="Google" id="ProtNLM"/>
    </source>
</evidence>
<protein>
    <recommendedName>
        <fullName evidence="3">Clip domain-containing protein</fullName>
    </recommendedName>
</protein>